<proteinExistence type="inferred from homology"/>
<evidence type="ECO:0000256" key="3">
    <source>
        <dbReference type="ARBA" id="ARBA00022679"/>
    </source>
</evidence>
<dbReference type="SUPFAM" id="SSF53448">
    <property type="entry name" value="Nucleotide-diphospho-sugar transferases"/>
    <property type="match status" value="1"/>
</dbReference>
<dbReference type="Gene3D" id="3.90.550.10">
    <property type="entry name" value="Spore Coat Polysaccharide Biosynthesis Protein SpsA, Chain A"/>
    <property type="match status" value="1"/>
</dbReference>
<feature type="domain" description="Glycosyltransferase 2-like" evidence="4">
    <location>
        <begin position="8"/>
        <end position="137"/>
    </location>
</feature>
<dbReference type="Pfam" id="PF00535">
    <property type="entry name" value="Glycos_transf_2"/>
    <property type="match status" value="1"/>
</dbReference>
<dbReference type="PANTHER" id="PTHR43685">
    <property type="entry name" value="GLYCOSYLTRANSFERASE"/>
    <property type="match status" value="1"/>
</dbReference>
<comment type="caution">
    <text evidence="5">The sequence shown here is derived from an EMBL/GenBank/DDBJ whole genome shotgun (WGS) entry which is preliminary data.</text>
</comment>
<name>A0ABQ3IIQ5_9GAMM</name>
<dbReference type="InterPro" id="IPR050834">
    <property type="entry name" value="Glycosyltransf_2"/>
</dbReference>
<dbReference type="InterPro" id="IPR029044">
    <property type="entry name" value="Nucleotide-diphossugar_trans"/>
</dbReference>
<dbReference type="GO" id="GO:0016740">
    <property type="term" value="F:transferase activity"/>
    <property type="evidence" value="ECO:0007669"/>
    <property type="project" value="UniProtKB-KW"/>
</dbReference>
<dbReference type="PANTHER" id="PTHR43685:SF5">
    <property type="entry name" value="GLYCOSYLTRANSFERASE EPSE-RELATED"/>
    <property type="match status" value="1"/>
</dbReference>
<evidence type="ECO:0000259" key="4">
    <source>
        <dbReference type="Pfam" id="PF00535"/>
    </source>
</evidence>
<organism evidence="5 6">
    <name type="scientific">Thalassotalea profundi</name>
    <dbReference type="NCBI Taxonomy" id="2036687"/>
    <lineage>
        <taxon>Bacteria</taxon>
        <taxon>Pseudomonadati</taxon>
        <taxon>Pseudomonadota</taxon>
        <taxon>Gammaproteobacteria</taxon>
        <taxon>Alteromonadales</taxon>
        <taxon>Colwelliaceae</taxon>
        <taxon>Thalassotalea</taxon>
    </lineage>
</organism>
<protein>
    <submittedName>
        <fullName evidence="5">Glycosyl transferase</fullName>
    </submittedName>
</protein>
<dbReference type="RefSeq" id="WP_189376586.1">
    <property type="nucleotide sequence ID" value="NZ_BNAH01000002.1"/>
</dbReference>
<dbReference type="Proteomes" id="UP000626370">
    <property type="component" value="Unassembled WGS sequence"/>
</dbReference>
<dbReference type="InterPro" id="IPR001173">
    <property type="entry name" value="Glyco_trans_2-like"/>
</dbReference>
<keyword evidence="3 5" id="KW-0808">Transferase</keyword>
<keyword evidence="2" id="KW-0328">Glycosyltransferase</keyword>
<comment type="similarity">
    <text evidence="1">Belongs to the glycosyltransferase 2 family.</text>
</comment>
<evidence type="ECO:0000256" key="1">
    <source>
        <dbReference type="ARBA" id="ARBA00006739"/>
    </source>
</evidence>
<evidence type="ECO:0000313" key="6">
    <source>
        <dbReference type="Proteomes" id="UP000626370"/>
    </source>
</evidence>
<sequence length="259" mass="30044">MMNKDLVSIITPTYNSMSYIEDTYESIKNQQYEQWEWLITDDCSIDDTWEYLQDIAKDDDRIKIFQNKTNSGAAISRNNSISHANGDFIAFLDSDDIWLPEKLVKHLEFMNKNSLDLSFTSYYLIDESGASLNRIVDANCSGGYSYQDMLKKRATMGCCTVIVRTSAFNDLSMPLVWAGQDYALWLKLLKTGANAVIFNKPLSKYRIVSNSLSRNKYKKALRIWHIYRNVERLNLFKASIVFCHYAIKAFLKLNEHRVE</sequence>
<evidence type="ECO:0000256" key="2">
    <source>
        <dbReference type="ARBA" id="ARBA00022676"/>
    </source>
</evidence>
<gene>
    <name evidence="5" type="primary">tuaG</name>
    <name evidence="5" type="ORF">GCM10011501_05610</name>
</gene>
<reference evidence="6" key="1">
    <citation type="journal article" date="2019" name="Int. J. Syst. Evol. Microbiol.">
        <title>The Global Catalogue of Microorganisms (GCM) 10K type strain sequencing project: providing services to taxonomists for standard genome sequencing and annotation.</title>
        <authorList>
            <consortium name="The Broad Institute Genomics Platform"/>
            <consortium name="The Broad Institute Genome Sequencing Center for Infectious Disease"/>
            <person name="Wu L."/>
            <person name="Ma J."/>
        </authorList>
    </citation>
    <scope>NUCLEOTIDE SEQUENCE [LARGE SCALE GENOMIC DNA]</scope>
    <source>
        <strain evidence="6">CGMCC 1.15922</strain>
    </source>
</reference>
<dbReference type="EMBL" id="BNAH01000002">
    <property type="protein sequence ID" value="GHE80559.1"/>
    <property type="molecule type" value="Genomic_DNA"/>
</dbReference>
<evidence type="ECO:0000313" key="5">
    <source>
        <dbReference type="EMBL" id="GHE80559.1"/>
    </source>
</evidence>
<keyword evidence="6" id="KW-1185">Reference proteome</keyword>
<accession>A0ABQ3IIQ5</accession>